<keyword evidence="10" id="KW-0411">Iron-sulfur</keyword>
<dbReference type="RefSeq" id="WP_345439698.1">
    <property type="nucleotide sequence ID" value="NZ_BAABKO010000004.1"/>
</dbReference>
<evidence type="ECO:0000256" key="12">
    <source>
        <dbReference type="ARBA" id="ARBA00023295"/>
    </source>
</evidence>
<dbReference type="EMBL" id="BAABKO010000004">
    <property type="protein sequence ID" value="GAA4779152.1"/>
    <property type="molecule type" value="Genomic_DNA"/>
</dbReference>
<evidence type="ECO:0000256" key="4">
    <source>
        <dbReference type="ARBA" id="ARBA00012045"/>
    </source>
</evidence>
<evidence type="ECO:0000256" key="8">
    <source>
        <dbReference type="ARBA" id="ARBA00022801"/>
    </source>
</evidence>
<evidence type="ECO:0000256" key="5">
    <source>
        <dbReference type="ARBA" id="ARBA00022023"/>
    </source>
</evidence>
<evidence type="ECO:0000313" key="15">
    <source>
        <dbReference type="Proteomes" id="UP001501645"/>
    </source>
</evidence>
<accession>A0ABP9ACR1</accession>
<dbReference type="Pfam" id="PF10576">
    <property type="entry name" value="EndIII_4Fe-2S"/>
    <property type="match status" value="1"/>
</dbReference>
<keyword evidence="11" id="KW-0234">DNA repair</keyword>
<dbReference type="InterPro" id="IPR003265">
    <property type="entry name" value="HhH-GPD_domain"/>
</dbReference>
<evidence type="ECO:0000256" key="1">
    <source>
        <dbReference type="ARBA" id="ARBA00000843"/>
    </source>
</evidence>
<reference evidence="15" key="1">
    <citation type="journal article" date="2019" name="Int. J. Syst. Evol. Microbiol.">
        <title>The Global Catalogue of Microorganisms (GCM) 10K type strain sequencing project: providing services to taxonomists for standard genome sequencing and annotation.</title>
        <authorList>
            <consortium name="The Broad Institute Genomics Platform"/>
            <consortium name="The Broad Institute Genome Sequencing Center for Infectious Disease"/>
            <person name="Wu L."/>
            <person name="Ma J."/>
        </authorList>
    </citation>
    <scope>NUCLEOTIDE SEQUENCE [LARGE SCALE GENOMIC DNA]</scope>
    <source>
        <strain evidence="15">JCM 18537</strain>
    </source>
</reference>
<evidence type="ECO:0000256" key="10">
    <source>
        <dbReference type="ARBA" id="ARBA00023014"/>
    </source>
</evidence>
<feature type="domain" description="HhH-GPD" evidence="13">
    <location>
        <begin position="39"/>
        <end position="190"/>
    </location>
</feature>
<evidence type="ECO:0000256" key="6">
    <source>
        <dbReference type="ARBA" id="ARBA00022723"/>
    </source>
</evidence>
<dbReference type="Gene3D" id="1.10.1670.10">
    <property type="entry name" value="Helix-hairpin-Helix base-excision DNA repair enzymes (C-terminal)"/>
    <property type="match status" value="1"/>
</dbReference>
<sequence length="290" mass="32038">MPDLALADALAPWFRAHARDLPWRRPGFGAWGTLVSEFMLQQTPVARVVPRLAEWLERWPTPTALADDAPAEAVRLWANLGYPRRALWLHRAAVEIRDRHHGVVPRDVDDLLALTGIGDYTARAVAAFAYGDRHPVVDTNTRRVIARAVHGRAQPAPPHRRDLAEMTDLLPPAAPDAAVMNAAAMELGQVICTARTPRCGECPVQHLCAWVAAGRPETPDTRRRQARYEGSDRQARGAVLRLLRDRDPSPVAEDAVLAGWPDRAQRDRAILSLLADGLVEAEGGELRLPR</sequence>
<evidence type="ECO:0000256" key="9">
    <source>
        <dbReference type="ARBA" id="ARBA00023004"/>
    </source>
</evidence>
<dbReference type="SMART" id="SM00525">
    <property type="entry name" value="FES"/>
    <property type="match status" value="1"/>
</dbReference>
<dbReference type="Pfam" id="PF00730">
    <property type="entry name" value="HhH-GPD"/>
    <property type="match status" value="1"/>
</dbReference>
<dbReference type="EC" id="3.2.2.31" evidence="4"/>
<dbReference type="SUPFAM" id="SSF48150">
    <property type="entry name" value="DNA-glycosylase"/>
    <property type="match status" value="1"/>
</dbReference>
<evidence type="ECO:0000256" key="11">
    <source>
        <dbReference type="ARBA" id="ARBA00023204"/>
    </source>
</evidence>
<dbReference type="InterPro" id="IPR000445">
    <property type="entry name" value="HhH_motif"/>
</dbReference>
<keyword evidence="15" id="KW-1185">Reference proteome</keyword>
<comment type="catalytic activity">
    <reaction evidence="1">
        <text>Hydrolyzes free adenine bases from 7,8-dihydro-8-oxoguanine:adenine mismatched double-stranded DNA, leaving an apurinic site.</text>
        <dbReference type="EC" id="3.2.2.31"/>
    </reaction>
</comment>
<keyword evidence="12" id="KW-0326">Glycosidase</keyword>
<protein>
    <recommendedName>
        <fullName evidence="5">Adenine DNA glycosylase</fullName>
        <ecNumber evidence="4">3.2.2.31</ecNumber>
    </recommendedName>
</protein>
<dbReference type="Pfam" id="PF00633">
    <property type="entry name" value="HHH"/>
    <property type="match status" value="1"/>
</dbReference>
<dbReference type="PANTHER" id="PTHR42944:SF1">
    <property type="entry name" value="ADENINE DNA GLYCOSYLASE"/>
    <property type="match status" value="1"/>
</dbReference>
<name>A0ABP9ACR1_9MICO</name>
<evidence type="ECO:0000256" key="7">
    <source>
        <dbReference type="ARBA" id="ARBA00022763"/>
    </source>
</evidence>
<evidence type="ECO:0000313" key="14">
    <source>
        <dbReference type="EMBL" id="GAA4779152.1"/>
    </source>
</evidence>
<evidence type="ECO:0000259" key="13">
    <source>
        <dbReference type="SMART" id="SM00478"/>
    </source>
</evidence>
<evidence type="ECO:0000256" key="3">
    <source>
        <dbReference type="ARBA" id="ARBA00008343"/>
    </source>
</evidence>
<dbReference type="Proteomes" id="UP001501645">
    <property type="component" value="Unassembled WGS sequence"/>
</dbReference>
<dbReference type="CDD" id="cd00056">
    <property type="entry name" value="ENDO3c"/>
    <property type="match status" value="1"/>
</dbReference>
<dbReference type="InterPro" id="IPR023170">
    <property type="entry name" value="HhH_base_excis_C"/>
</dbReference>
<dbReference type="InterPro" id="IPR044298">
    <property type="entry name" value="MIG/MutY"/>
</dbReference>
<keyword evidence="6" id="KW-0479">Metal-binding</keyword>
<keyword evidence="9" id="KW-0408">Iron</keyword>
<dbReference type="InterPro" id="IPR011257">
    <property type="entry name" value="DNA_glycosylase"/>
</dbReference>
<dbReference type="PANTHER" id="PTHR42944">
    <property type="entry name" value="ADENINE DNA GLYCOSYLASE"/>
    <property type="match status" value="1"/>
</dbReference>
<organism evidence="14 15">
    <name type="scientific">Microbacterium gilvum</name>
    <dbReference type="NCBI Taxonomy" id="1336204"/>
    <lineage>
        <taxon>Bacteria</taxon>
        <taxon>Bacillati</taxon>
        <taxon>Actinomycetota</taxon>
        <taxon>Actinomycetes</taxon>
        <taxon>Micrococcales</taxon>
        <taxon>Microbacteriaceae</taxon>
        <taxon>Microbacterium</taxon>
    </lineage>
</organism>
<comment type="caution">
    <text evidence="14">The sequence shown here is derived from an EMBL/GenBank/DDBJ whole genome shotgun (WGS) entry which is preliminary data.</text>
</comment>
<dbReference type="Gene3D" id="1.10.340.30">
    <property type="entry name" value="Hypothetical protein, domain 2"/>
    <property type="match status" value="1"/>
</dbReference>
<comment type="similarity">
    <text evidence="3">Belongs to the Nth/MutY family.</text>
</comment>
<keyword evidence="8" id="KW-0378">Hydrolase</keyword>
<evidence type="ECO:0000256" key="2">
    <source>
        <dbReference type="ARBA" id="ARBA00001966"/>
    </source>
</evidence>
<proteinExistence type="inferred from homology"/>
<comment type="cofactor">
    <cofactor evidence="2">
        <name>[4Fe-4S] cluster</name>
        <dbReference type="ChEBI" id="CHEBI:49883"/>
    </cofactor>
</comment>
<dbReference type="InterPro" id="IPR003651">
    <property type="entry name" value="Endonuclease3_FeS-loop_motif"/>
</dbReference>
<keyword evidence="7" id="KW-0227">DNA damage</keyword>
<gene>
    <name evidence="14" type="ORF">GCM10023351_25180</name>
</gene>
<dbReference type="SMART" id="SM00478">
    <property type="entry name" value="ENDO3c"/>
    <property type="match status" value="1"/>
</dbReference>